<dbReference type="Pfam" id="PF13613">
    <property type="entry name" value="HTH_Tnp_4"/>
    <property type="match status" value="1"/>
</dbReference>
<comment type="cofactor">
    <cofactor evidence="1">
        <name>a divalent metal cation</name>
        <dbReference type="ChEBI" id="CHEBI:60240"/>
    </cofactor>
</comment>
<feature type="domain" description="Transposase Helix-turn-helix" evidence="4">
    <location>
        <begin position="33"/>
        <end position="84"/>
    </location>
</feature>
<dbReference type="EMBL" id="JBHSDK010000038">
    <property type="protein sequence ID" value="MFC4337611.1"/>
    <property type="molecule type" value="Genomic_DNA"/>
</dbReference>
<dbReference type="InterPro" id="IPR027806">
    <property type="entry name" value="HARBI1_dom"/>
</dbReference>
<evidence type="ECO:0000313" key="5">
    <source>
        <dbReference type="EMBL" id="MFC4337611.1"/>
    </source>
</evidence>
<dbReference type="Pfam" id="PF13359">
    <property type="entry name" value="DDE_Tnp_4"/>
    <property type="match status" value="1"/>
</dbReference>
<dbReference type="Proteomes" id="UP001595823">
    <property type="component" value="Unassembled WGS sequence"/>
</dbReference>
<evidence type="ECO:0000313" key="6">
    <source>
        <dbReference type="Proteomes" id="UP001595823"/>
    </source>
</evidence>
<proteinExistence type="predicted"/>
<dbReference type="RefSeq" id="WP_380624776.1">
    <property type="nucleotide sequence ID" value="NZ_JBHSDK010000038.1"/>
</dbReference>
<protein>
    <submittedName>
        <fullName evidence="5">Transposase family protein</fullName>
    </submittedName>
</protein>
<name>A0ABV8U444_9ACTN</name>
<keyword evidence="2" id="KW-0479">Metal-binding</keyword>
<evidence type="ECO:0000259" key="4">
    <source>
        <dbReference type="Pfam" id="PF13613"/>
    </source>
</evidence>
<evidence type="ECO:0000256" key="2">
    <source>
        <dbReference type="ARBA" id="ARBA00022723"/>
    </source>
</evidence>
<keyword evidence="6" id="KW-1185">Reference proteome</keyword>
<evidence type="ECO:0000256" key="1">
    <source>
        <dbReference type="ARBA" id="ARBA00001968"/>
    </source>
</evidence>
<accession>A0ABV8U444</accession>
<evidence type="ECO:0000259" key="3">
    <source>
        <dbReference type="Pfam" id="PF13359"/>
    </source>
</evidence>
<dbReference type="InterPro" id="IPR027805">
    <property type="entry name" value="Transposase_HTH_dom"/>
</dbReference>
<feature type="domain" description="DDE Tnp4" evidence="3">
    <location>
        <begin position="126"/>
        <end position="259"/>
    </location>
</feature>
<comment type="caution">
    <text evidence="5">The sequence shown here is derived from an EMBL/GenBank/DDBJ whole genome shotgun (WGS) entry which is preliminary data.</text>
</comment>
<sequence length="265" mass="29418">MHYRASINLSEASLQLTARLIRKRRAAIGTHWRKLGPAGQAKLALVYLVKHDTLAELASGFGVGIATAWRYIREVLDLLAALAPSLEAALWTACSRGLRTILLDGTCCETDRLHDYRDPDIPWREQVDRHWCAKHKHHSVTLQGITDLDGNLLWLGTAYPGSVHDLTAARADGVFTLARKVDLEIFADKGYIGAGPGVTTPIRGRNLPEAKLRHNYVVNSIRALVERGFAQLKKWAIFNRSRCSPQKVGQAAHAWIALTIHEGQI</sequence>
<organism evidence="5 6">
    <name type="scientific">Salininema proteolyticum</name>
    <dbReference type="NCBI Taxonomy" id="1607685"/>
    <lineage>
        <taxon>Bacteria</taxon>
        <taxon>Bacillati</taxon>
        <taxon>Actinomycetota</taxon>
        <taxon>Actinomycetes</taxon>
        <taxon>Glycomycetales</taxon>
        <taxon>Glycomycetaceae</taxon>
        <taxon>Salininema</taxon>
    </lineage>
</organism>
<reference evidence="6" key="1">
    <citation type="journal article" date="2019" name="Int. J. Syst. Evol. Microbiol.">
        <title>The Global Catalogue of Microorganisms (GCM) 10K type strain sequencing project: providing services to taxonomists for standard genome sequencing and annotation.</title>
        <authorList>
            <consortium name="The Broad Institute Genomics Platform"/>
            <consortium name="The Broad Institute Genome Sequencing Center for Infectious Disease"/>
            <person name="Wu L."/>
            <person name="Ma J."/>
        </authorList>
    </citation>
    <scope>NUCLEOTIDE SEQUENCE [LARGE SCALE GENOMIC DNA]</scope>
    <source>
        <strain evidence="6">IBRC-M 10908</strain>
    </source>
</reference>
<gene>
    <name evidence="5" type="ORF">ACFPET_20655</name>
</gene>